<dbReference type="InterPro" id="IPR005142">
    <property type="entry name" value="eRF1_3"/>
</dbReference>
<dbReference type="InterPro" id="IPR004403">
    <property type="entry name" value="Peptide_chain-rel_eRF1/aRF1"/>
</dbReference>
<dbReference type="OrthoDB" id="1011at2157"/>
<evidence type="ECO:0000256" key="4">
    <source>
        <dbReference type="ARBA" id="ARBA00011520"/>
    </source>
</evidence>
<dbReference type="Pfam" id="PF03464">
    <property type="entry name" value="eRF1_2"/>
    <property type="match status" value="1"/>
</dbReference>
<dbReference type="SUPFAM" id="SSF55315">
    <property type="entry name" value="L30e-like"/>
    <property type="match status" value="1"/>
</dbReference>
<dbReference type="InterPro" id="IPR029064">
    <property type="entry name" value="Ribosomal_eL30-like_sf"/>
</dbReference>
<sequence>MSRQELKVLLRELKKWSAPATVLLSLYVPEGRPVADVVNLLREEASISQNIKLKRTRDAVESAITGAIDRLTQITKIPQNGLVMFCGENFDTNEYKCYMFSPPEKVLVFFYRTDKFFHTEFLEDMVEDSDAFGLIIVERDQATIGLLRGSRIEVLEEFEGYVPGKHMMGGQSQRRIDRLIEEAYDHFLKEVGEKVNAYFVPIIEDKKLRGILLGGPGYAKEDFYKGDYVDYRVKKLILQPLYDLADQGEVGLRDMVIKASDILKEQKYIKVNNLMDEIKYHLAKDDGMVIYGINEIKKAIEMGAVDSLIVYDDPNNQELQNLIQKAESFGTTVYIVGSELPDAEWVGKTFGGAVGKLRFKLN</sequence>
<feature type="domain" description="eRF1/Pelota-like N-terminal" evidence="10">
    <location>
        <begin position="1"/>
        <end position="127"/>
    </location>
</feature>
<dbReference type="HAMAP" id="MF_00424">
    <property type="entry name" value="Rel_fact_arch_1"/>
    <property type="match status" value="1"/>
</dbReference>
<evidence type="ECO:0000256" key="6">
    <source>
        <dbReference type="ARBA" id="ARBA00022490"/>
    </source>
</evidence>
<dbReference type="Gene3D" id="3.30.960.10">
    <property type="entry name" value="eRF1 domain 1"/>
    <property type="match status" value="1"/>
</dbReference>
<evidence type="ECO:0000256" key="2">
    <source>
        <dbReference type="ARBA" id="ARBA00004496"/>
    </source>
</evidence>
<dbReference type="SUPFAM" id="SSF53137">
    <property type="entry name" value="Translational machinery components"/>
    <property type="match status" value="1"/>
</dbReference>
<evidence type="ECO:0000259" key="10">
    <source>
        <dbReference type="SMART" id="SM01194"/>
    </source>
</evidence>
<evidence type="ECO:0000256" key="7">
    <source>
        <dbReference type="ARBA" id="ARBA00022917"/>
    </source>
</evidence>
<dbReference type="InterPro" id="IPR042226">
    <property type="entry name" value="eFR1_2_sf"/>
</dbReference>
<dbReference type="InterPro" id="IPR005141">
    <property type="entry name" value="eRF1_2"/>
</dbReference>
<reference evidence="11 12" key="1">
    <citation type="submission" date="2019-10" db="EMBL/GenBank/DDBJ databases">
        <title>Sequencing and Assembly of Multiple Reported Metal-Biooxidizing Members of the Extremely Thermoacidophilic Archaeal Family Sulfolobaceae.</title>
        <authorList>
            <person name="Counts J.A."/>
            <person name="Kelly R.M."/>
        </authorList>
    </citation>
    <scope>NUCLEOTIDE SEQUENCE [LARGE SCALE GENOMIC DNA]</scope>
    <source>
        <strain evidence="11 12">DSM 6482</strain>
    </source>
</reference>
<dbReference type="InterPro" id="IPR020918">
    <property type="entry name" value="Peptide_chain-rel_aRF1"/>
</dbReference>
<evidence type="ECO:0000313" key="11">
    <source>
        <dbReference type="EMBL" id="MUN29288.1"/>
    </source>
</evidence>
<keyword evidence="6 9" id="KW-0963">Cytoplasm</keyword>
<dbReference type="NCBIfam" id="TIGR03676">
    <property type="entry name" value="aRF1_eRF1"/>
    <property type="match status" value="1"/>
</dbReference>
<comment type="subunit">
    <text evidence="4 9">Heterodimer of two subunits, one of which binds GTP.</text>
</comment>
<dbReference type="Proteomes" id="UP000470772">
    <property type="component" value="Unassembled WGS sequence"/>
</dbReference>
<dbReference type="Gene3D" id="3.30.420.60">
    <property type="entry name" value="eRF1 domain 2"/>
    <property type="match status" value="1"/>
</dbReference>
<evidence type="ECO:0000256" key="5">
    <source>
        <dbReference type="ARBA" id="ARBA00019723"/>
    </source>
</evidence>
<dbReference type="Pfam" id="PF03465">
    <property type="entry name" value="eRF1_3"/>
    <property type="match status" value="1"/>
</dbReference>
<dbReference type="GO" id="GO:0016149">
    <property type="term" value="F:translation release factor activity, codon specific"/>
    <property type="evidence" value="ECO:0007669"/>
    <property type="project" value="UniProtKB-UniRule"/>
</dbReference>
<dbReference type="Gene3D" id="3.30.1330.30">
    <property type="match status" value="1"/>
</dbReference>
<comment type="subcellular location">
    <subcellularLocation>
        <location evidence="2 9">Cytoplasm</location>
    </subcellularLocation>
</comment>
<dbReference type="FunFam" id="3.30.420.60:FF:000003">
    <property type="entry name" value="Peptide chain release factor subunit 1"/>
    <property type="match status" value="1"/>
</dbReference>
<name>A0A6A9QNH4_SULME</name>
<keyword evidence="7 9" id="KW-0648">Protein biosynthesis</keyword>
<proteinExistence type="inferred from homology"/>
<evidence type="ECO:0000313" key="12">
    <source>
        <dbReference type="Proteomes" id="UP000470772"/>
    </source>
</evidence>
<accession>A0A6A9QNH4</accession>
<gene>
    <name evidence="9 11" type="primary">prf1</name>
    <name evidence="11" type="ORF">GC250_07540</name>
</gene>
<evidence type="ECO:0000256" key="3">
    <source>
        <dbReference type="ARBA" id="ARBA00005326"/>
    </source>
</evidence>
<dbReference type="InterPro" id="IPR005140">
    <property type="entry name" value="eRF1_Pelota-like_N"/>
</dbReference>
<dbReference type="SMART" id="SM01194">
    <property type="entry name" value="eRF1_1"/>
    <property type="match status" value="1"/>
</dbReference>
<evidence type="ECO:0000256" key="1">
    <source>
        <dbReference type="ARBA" id="ARBA00002832"/>
    </source>
</evidence>
<dbReference type="InterPro" id="IPR024049">
    <property type="entry name" value="eRF1_1_sf"/>
</dbReference>
<dbReference type="Pfam" id="PF03463">
    <property type="entry name" value="eRF1_1"/>
    <property type="match status" value="1"/>
</dbReference>
<protein>
    <recommendedName>
        <fullName evidence="5 9">Peptide chain release factor subunit 1</fullName>
    </recommendedName>
    <alternativeName>
        <fullName evidence="8 9">Translation termination factor aRF1</fullName>
    </alternativeName>
</protein>
<dbReference type="RefSeq" id="WP_083476909.1">
    <property type="nucleotide sequence ID" value="NZ_BBBY01000003.1"/>
</dbReference>
<dbReference type="PANTHER" id="PTHR10113">
    <property type="entry name" value="PEPTIDE CHAIN RELEASE FACTOR SUBUNIT 1"/>
    <property type="match status" value="1"/>
</dbReference>
<dbReference type="SUPFAM" id="SSF55481">
    <property type="entry name" value="N-terminal domain of eukaryotic peptide chain release factor subunit 1, ERF1"/>
    <property type="match status" value="1"/>
</dbReference>
<organism evidence="11 12">
    <name type="scientific">Sulfuracidifex metallicus DSM 6482 = JCM 9184</name>
    <dbReference type="NCBI Taxonomy" id="523847"/>
    <lineage>
        <taxon>Archaea</taxon>
        <taxon>Thermoproteota</taxon>
        <taxon>Thermoprotei</taxon>
        <taxon>Sulfolobales</taxon>
        <taxon>Sulfolobaceae</taxon>
        <taxon>Sulfuracidifex</taxon>
    </lineage>
</organism>
<comment type="similarity">
    <text evidence="3 9">Belongs to the eukaryotic release factor 1 family.</text>
</comment>
<comment type="function">
    <text evidence="1 9">Directs the termination of nascent peptide synthesis (translation) in response to the termination codons UAA, UAG and UGA.</text>
</comment>
<dbReference type="GO" id="GO:0005737">
    <property type="term" value="C:cytoplasm"/>
    <property type="evidence" value="ECO:0007669"/>
    <property type="project" value="UniProtKB-SubCell"/>
</dbReference>
<dbReference type="AlphaFoldDB" id="A0A6A9QNH4"/>
<dbReference type="EMBL" id="WGGD01000005">
    <property type="protein sequence ID" value="MUN29288.1"/>
    <property type="molecule type" value="Genomic_DNA"/>
</dbReference>
<evidence type="ECO:0000256" key="9">
    <source>
        <dbReference type="HAMAP-Rule" id="MF_00424"/>
    </source>
</evidence>
<evidence type="ECO:0000256" key="8">
    <source>
        <dbReference type="ARBA" id="ARBA00031168"/>
    </source>
</evidence>
<keyword evidence="12" id="KW-1185">Reference proteome</keyword>
<comment type="caution">
    <text evidence="11">The sequence shown here is derived from an EMBL/GenBank/DDBJ whole genome shotgun (WGS) entry which is preliminary data.</text>
</comment>